<evidence type="ECO:0000256" key="3">
    <source>
        <dbReference type="ARBA" id="ARBA00022490"/>
    </source>
</evidence>
<comment type="caution">
    <text evidence="16">The sequence shown here is derived from an EMBL/GenBank/DDBJ whole genome shotgun (WGS) entry which is preliminary data.</text>
</comment>
<keyword evidence="6 12" id="KW-0067">ATP-binding</keyword>
<dbReference type="PRINTS" id="PR00986">
    <property type="entry name" value="TRNASYNTHVAL"/>
</dbReference>
<dbReference type="Pfam" id="PF08264">
    <property type="entry name" value="Anticodon_1"/>
    <property type="match status" value="1"/>
</dbReference>
<keyword evidence="8 12" id="KW-0175">Coiled coil</keyword>
<dbReference type="EC" id="6.1.1.9" evidence="12"/>
<feature type="short sequence motif" description="'KMSKS' region" evidence="12">
    <location>
        <begin position="522"/>
        <end position="526"/>
    </location>
</feature>
<protein>
    <recommendedName>
        <fullName evidence="12">Valine--tRNA ligase</fullName>
        <ecNumber evidence="12">6.1.1.9</ecNumber>
    </recommendedName>
    <alternativeName>
        <fullName evidence="12">Valyl-tRNA synthetase</fullName>
        <shortName evidence="12">ValRS</shortName>
    </alternativeName>
</protein>
<dbReference type="SUPFAM" id="SSF52374">
    <property type="entry name" value="Nucleotidylyl transferase"/>
    <property type="match status" value="1"/>
</dbReference>
<organism evidence="16 17">
    <name type="scientific">Carboxydothermus pertinax</name>
    <dbReference type="NCBI Taxonomy" id="870242"/>
    <lineage>
        <taxon>Bacteria</taxon>
        <taxon>Bacillati</taxon>
        <taxon>Bacillota</taxon>
        <taxon>Clostridia</taxon>
        <taxon>Thermoanaerobacterales</taxon>
        <taxon>Thermoanaerobacteraceae</taxon>
        <taxon>Carboxydothermus</taxon>
    </lineage>
</organism>
<proteinExistence type="inferred from homology"/>
<keyword evidence="7 12" id="KW-0648">Protein biosynthesis</keyword>
<dbReference type="GO" id="GO:0004832">
    <property type="term" value="F:valine-tRNA ligase activity"/>
    <property type="evidence" value="ECO:0007669"/>
    <property type="project" value="UniProtKB-UniRule"/>
</dbReference>
<dbReference type="PANTHER" id="PTHR11946">
    <property type="entry name" value="VALYL-TRNA SYNTHETASES"/>
    <property type="match status" value="1"/>
</dbReference>
<evidence type="ECO:0000256" key="6">
    <source>
        <dbReference type="ARBA" id="ARBA00022840"/>
    </source>
</evidence>
<dbReference type="InterPro" id="IPR009008">
    <property type="entry name" value="Val/Leu/Ile-tRNA-synth_edit"/>
</dbReference>
<dbReference type="PROSITE" id="PS00178">
    <property type="entry name" value="AA_TRNA_LIGASE_I"/>
    <property type="match status" value="1"/>
</dbReference>
<feature type="short sequence motif" description="'HIGH' region" evidence="12">
    <location>
        <begin position="43"/>
        <end position="53"/>
    </location>
</feature>
<gene>
    <name evidence="12" type="primary">valS</name>
    <name evidence="16" type="ORF">cpu_01700</name>
</gene>
<dbReference type="NCBIfam" id="NF004349">
    <property type="entry name" value="PRK05729.1"/>
    <property type="match status" value="1"/>
</dbReference>
<dbReference type="InterPro" id="IPR002303">
    <property type="entry name" value="Valyl-tRNA_ligase"/>
</dbReference>
<dbReference type="Gene3D" id="3.90.740.10">
    <property type="entry name" value="Valyl/Leucyl/Isoleucyl-tRNA synthetase, editing domain"/>
    <property type="match status" value="1"/>
</dbReference>
<dbReference type="EMBL" id="BDJK01000003">
    <property type="protein sequence ID" value="GAV21660.1"/>
    <property type="molecule type" value="Genomic_DNA"/>
</dbReference>
<evidence type="ECO:0000256" key="11">
    <source>
        <dbReference type="ARBA" id="ARBA00060830"/>
    </source>
</evidence>
<dbReference type="InterPro" id="IPR010978">
    <property type="entry name" value="tRNA-bd_arm"/>
</dbReference>
<comment type="domain">
    <text evidence="12">ValRS has two distinct active sites: one for aminoacylation and one for editing. The misactivated threonine is translocated from the active site to the editing site.</text>
</comment>
<comment type="domain">
    <text evidence="12">The C-terminal coiled-coil domain is crucial for aminoacylation activity.</text>
</comment>
<evidence type="ECO:0000256" key="1">
    <source>
        <dbReference type="ARBA" id="ARBA00004496"/>
    </source>
</evidence>
<dbReference type="SUPFAM" id="SSF50677">
    <property type="entry name" value="ValRS/IleRS/LeuRS editing domain"/>
    <property type="match status" value="1"/>
</dbReference>
<keyword evidence="5 12" id="KW-0547">Nucleotide-binding</keyword>
<evidence type="ECO:0000256" key="10">
    <source>
        <dbReference type="ARBA" id="ARBA00047552"/>
    </source>
</evidence>
<dbReference type="HAMAP" id="MF_02004">
    <property type="entry name" value="Val_tRNA_synth_type1"/>
    <property type="match status" value="1"/>
</dbReference>
<dbReference type="InterPro" id="IPR014729">
    <property type="entry name" value="Rossmann-like_a/b/a_fold"/>
</dbReference>
<evidence type="ECO:0000313" key="16">
    <source>
        <dbReference type="EMBL" id="GAV21660.1"/>
    </source>
</evidence>
<dbReference type="CDD" id="cd00817">
    <property type="entry name" value="ValRS_core"/>
    <property type="match status" value="1"/>
</dbReference>
<sequence>MSIPSVYSPQEVEKKWYKYWEENGFFHTEPDERKPFSIVMPPPNVTGQLHMGHALDNTMQDILTRYKRMQGYNTLWLPGTDHAGIATQAKVEEELRKEGLSKDDLGREKFLERVWAWKEKYGNRITEQLRTLGASCDWDRERFTLDEGCSEAVKEVFLRLYEKGLIYRDYYITNWCPHCKTTISDIEVEHQEQDGKLYHIKYPLEDGTGYLTVATTRPETMLGDTAVAVHPDDERYRGFVGKKVILPLLNRPIPVIADEYVDREFGTGVVKITPAHDPNDFEVGLRHQLPQVVVLDDEAIMNENAGSYQGLDRYAARKKIVEDLKELGLLVKEEDIKHSVGHCYRCDTVIEPRLSKQWFVRMKPLAKPAIEAALKGEVKFVPERFTKIYLNWLYNIRDWCISRQLWWGHRIPVWYCEECGEVIPSREEVKSCPKCQSTRVHQDPDVLDTWFSSALWPFSTMGWPKNTEELHYYYPTSVLVTGRDIIFFWVARMLFMGLEFMKQVPFREVLIHGLVLDAQGRKMSKSLGNGVDPVEVIASHGADSLRFMLVTGNTPGNDLRFHFERLDGARNFANKLWNASRFVLMNLEGFNPQGIKKEDLTLADRWILSRLNSVIEKVTANLEQYELGEAARELYEFIWDEFCDWYVELSKPRLYGKMPGGDTAREVLYWVLKTTLELLHPFMPFITEEIWQKLPHEGKTIMLAPWPTVKVEYNNPDAVKEMSSLMEVIREIRRLRAEVNVPPSKRGEVILVTADSSLRSLLNENSWAISALAQSEPRIVAQMPAPDGALTGVAAGITLYLPLKDLIDLEKEKERLNKELKKVLAEIERLEKKLNNPGFLAKAPAEVINKEREKLSGFYREKEILEQRIGMFSHEL</sequence>
<dbReference type="FunFam" id="3.90.740.10:FF:000005">
    <property type="entry name" value="Valine--tRNA ligase, mitochondrial"/>
    <property type="match status" value="1"/>
</dbReference>
<dbReference type="SUPFAM" id="SSF47323">
    <property type="entry name" value="Anticodon-binding domain of a subclass of class I aminoacyl-tRNA synthetases"/>
    <property type="match status" value="1"/>
</dbReference>
<dbReference type="RefSeq" id="WP_075858106.1">
    <property type="nucleotide sequence ID" value="NZ_BDJK01000003.1"/>
</dbReference>
<dbReference type="InterPro" id="IPR009080">
    <property type="entry name" value="tRNAsynth_Ia_anticodon-bd"/>
</dbReference>
<evidence type="ECO:0000256" key="5">
    <source>
        <dbReference type="ARBA" id="ARBA00022741"/>
    </source>
</evidence>
<dbReference type="PANTHER" id="PTHR11946:SF93">
    <property type="entry name" value="VALINE--TRNA LIGASE, CHLOROPLASTIC_MITOCHONDRIAL 2"/>
    <property type="match status" value="1"/>
</dbReference>
<dbReference type="Pfam" id="PF00133">
    <property type="entry name" value="tRNA-synt_1"/>
    <property type="match status" value="1"/>
</dbReference>
<dbReference type="GO" id="GO:0002161">
    <property type="term" value="F:aminoacyl-tRNA deacylase activity"/>
    <property type="evidence" value="ECO:0007669"/>
    <property type="project" value="InterPro"/>
</dbReference>
<dbReference type="InterPro" id="IPR019499">
    <property type="entry name" value="Val-tRNA_synth_tRNA-bd"/>
</dbReference>
<evidence type="ECO:0000256" key="8">
    <source>
        <dbReference type="ARBA" id="ARBA00023054"/>
    </source>
</evidence>
<name>A0A1L8CRW3_9THEO</name>
<dbReference type="AlphaFoldDB" id="A0A1L8CRW3"/>
<comment type="catalytic activity">
    <reaction evidence="10 12">
        <text>tRNA(Val) + L-valine + ATP = L-valyl-tRNA(Val) + AMP + diphosphate</text>
        <dbReference type="Rhea" id="RHEA:10704"/>
        <dbReference type="Rhea" id="RHEA-COMP:9672"/>
        <dbReference type="Rhea" id="RHEA-COMP:9708"/>
        <dbReference type="ChEBI" id="CHEBI:30616"/>
        <dbReference type="ChEBI" id="CHEBI:33019"/>
        <dbReference type="ChEBI" id="CHEBI:57762"/>
        <dbReference type="ChEBI" id="CHEBI:78442"/>
        <dbReference type="ChEBI" id="CHEBI:78537"/>
        <dbReference type="ChEBI" id="CHEBI:456215"/>
        <dbReference type="EC" id="6.1.1.9"/>
    </reaction>
</comment>
<evidence type="ECO:0000259" key="13">
    <source>
        <dbReference type="Pfam" id="PF00133"/>
    </source>
</evidence>
<dbReference type="NCBIfam" id="TIGR00422">
    <property type="entry name" value="valS"/>
    <property type="match status" value="1"/>
</dbReference>
<comment type="subcellular location">
    <subcellularLocation>
        <location evidence="1 12">Cytoplasm</location>
    </subcellularLocation>
</comment>
<keyword evidence="9 12" id="KW-0030">Aminoacyl-tRNA synthetase</keyword>
<keyword evidence="17" id="KW-1185">Reference proteome</keyword>
<comment type="function">
    <text evidence="12">Catalyzes the attachment of valine to tRNA(Val). As ValRS can inadvertently accommodate and process structurally similar amino acids such as threonine, to avoid such errors, it has a 'posttransfer' editing activity that hydrolyzes mischarged Thr-tRNA(Val) in a tRNA-dependent manner.</text>
</comment>
<dbReference type="InterPro" id="IPR013155">
    <property type="entry name" value="M/V/L/I-tRNA-synth_anticd-bd"/>
</dbReference>
<keyword evidence="3 12" id="KW-0963">Cytoplasm</keyword>
<evidence type="ECO:0000313" key="17">
    <source>
        <dbReference type="Proteomes" id="UP000187485"/>
    </source>
</evidence>
<dbReference type="InterPro" id="IPR037118">
    <property type="entry name" value="Val-tRNA_synth_C_sf"/>
</dbReference>
<feature type="domain" description="Aminoacyl-tRNA synthetase class Ia" evidence="13">
    <location>
        <begin position="15"/>
        <end position="561"/>
    </location>
</feature>
<comment type="subunit">
    <text evidence="2 12">Monomer.</text>
</comment>
<dbReference type="GO" id="GO:0006438">
    <property type="term" value="P:valyl-tRNA aminoacylation"/>
    <property type="evidence" value="ECO:0007669"/>
    <property type="project" value="UniProtKB-UniRule"/>
</dbReference>
<dbReference type="Pfam" id="PF10458">
    <property type="entry name" value="Val_tRNA-synt_C"/>
    <property type="match status" value="1"/>
</dbReference>
<dbReference type="OrthoDB" id="9810365at2"/>
<dbReference type="FunFam" id="3.40.50.620:FF:000098">
    <property type="entry name" value="Valine--tRNA ligase"/>
    <property type="match status" value="1"/>
</dbReference>
<dbReference type="InterPro" id="IPR002300">
    <property type="entry name" value="aa-tRNA-synth_Ia"/>
</dbReference>
<feature type="domain" description="Methionyl/Valyl/Leucyl/Isoleucyl-tRNA synthetase anticodon-binding" evidence="14">
    <location>
        <begin position="604"/>
        <end position="750"/>
    </location>
</feature>
<evidence type="ECO:0000256" key="4">
    <source>
        <dbReference type="ARBA" id="ARBA00022598"/>
    </source>
</evidence>
<evidence type="ECO:0000256" key="12">
    <source>
        <dbReference type="HAMAP-Rule" id="MF_02004"/>
    </source>
</evidence>
<dbReference type="FunFam" id="3.40.50.620:FF:000032">
    <property type="entry name" value="Valine--tRNA ligase"/>
    <property type="match status" value="1"/>
</dbReference>
<evidence type="ECO:0000256" key="2">
    <source>
        <dbReference type="ARBA" id="ARBA00011245"/>
    </source>
</evidence>
<evidence type="ECO:0000259" key="14">
    <source>
        <dbReference type="Pfam" id="PF08264"/>
    </source>
</evidence>
<dbReference type="CDD" id="cd07962">
    <property type="entry name" value="Anticodon_Ia_Val"/>
    <property type="match status" value="1"/>
</dbReference>
<dbReference type="FunFam" id="1.10.730.10:FF:000014">
    <property type="entry name" value="Valine--tRNA ligase"/>
    <property type="match status" value="1"/>
</dbReference>
<keyword evidence="4 12" id="KW-0436">Ligase</keyword>
<dbReference type="InterPro" id="IPR033705">
    <property type="entry name" value="Anticodon_Ia_Val"/>
</dbReference>
<dbReference type="GO" id="GO:0005829">
    <property type="term" value="C:cytosol"/>
    <property type="evidence" value="ECO:0007669"/>
    <property type="project" value="TreeGrafter"/>
</dbReference>
<feature type="domain" description="Valyl-tRNA synthetase tRNA-binding arm" evidence="15">
    <location>
        <begin position="808"/>
        <end position="870"/>
    </location>
</feature>
<accession>A0A1L8CRW3</accession>
<dbReference type="Gene3D" id="1.10.730.10">
    <property type="entry name" value="Isoleucyl-tRNA Synthetase, Domain 1"/>
    <property type="match status" value="1"/>
</dbReference>
<comment type="similarity">
    <text evidence="11 12">Belongs to the class-I aminoacyl-tRNA synthetase family. ValS type 1 subfamily.</text>
</comment>
<dbReference type="Gene3D" id="1.10.287.380">
    <property type="entry name" value="Valyl-tRNA synthetase, C-terminal domain"/>
    <property type="match status" value="1"/>
</dbReference>
<dbReference type="STRING" id="870242.cpu_01700"/>
<feature type="binding site" evidence="12">
    <location>
        <position position="525"/>
    </location>
    <ligand>
        <name>ATP</name>
        <dbReference type="ChEBI" id="CHEBI:30616"/>
    </ligand>
</feature>
<dbReference type="InterPro" id="IPR001412">
    <property type="entry name" value="aa-tRNA-synth_I_CS"/>
</dbReference>
<dbReference type="Proteomes" id="UP000187485">
    <property type="component" value="Unassembled WGS sequence"/>
</dbReference>
<dbReference type="Gene3D" id="3.40.50.620">
    <property type="entry name" value="HUPs"/>
    <property type="match status" value="2"/>
</dbReference>
<feature type="coiled-coil region" evidence="12">
    <location>
        <begin position="803"/>
        <end position="868"/>
    </location>
</feature>
<dbReference type="GO" id="GO:0005524">
    <property type="term" value="F:ATP binding"/>
    <property type="evidence" value="ECO:0007669"/>
    <property type="project" value="UniProtKB-UniRule"/>
</dbReference>
<reference evidence="17" key="1">
    <citation type="submission" date="2016-12" db="EMBL/GenBank/DDBJ databases">
        <title>Draft Genome Sequences od Carboxydothermus pertinax and islandicus, Hydrogenogenic Carboxydotrophic Bacteria.</title>
        <authorList>
            <person name="Fukuyama Y."/>
            <person name="Ohmae K."/>
            <person name="Yoneda Y."/>
            <person name="Yoshida T."/>
            <person name="Sako Y."/>
        </authorList>
    </citation>
    <scope>NUCLEOTIDE SEQUENCE [LARGE SCALE GENOMIC DNA]</scope>
    <source>
        <strain evidence="17">Ug1</strain>
    </source>
</reference>
<dbReference type="FunFam" id="1.10.287.380:FF:000001">
    <property type="entry name" value="Valine--tRNA ligase"/>
    <property type="match status" value="1"/>
</dbReference>
<evidence type="ECO:0000256" key="7">
    <source>
        <dbReference type="ARBA" id="ARBA00022917"/>
    </source>
</evidence>
<evidence type="ECO:0000256" key="9">
    <source>
        <dbReference type="ARBA" id="ARBA00023146"/>
    </source>
</evidence>
<evidence type="ECO:0000259" key="15">
    <source>
        <dbReference type="Pfam" id="PF10458"/>
    </source>
</evidence>
<dbReference type="SUPFAM" id="SSF46589">
    <property type="entry name" value="tRNA-binding arm"/>
    <property type="match status" value="1"/>
</dbReference>